<dbReference type="Gene3D" id="3.40.1000.10">
    <property type="entry name" value="Mog1/PsbP, alpha/beta/alpha sandwich"/>
    <property type="match status" value="1"/>
</dbReference>
<name>A0ABV5SYF8_9MICO</name>
<accession>A0ABV5SYF8</accession>
<dbReference type="Proteomes" id="UP001589611">
    <property type="component" value="Unassembled WGS sequence"/>
</dbReference>
<reference evidence="1 2" key="1">
    <citation type="submission" date="2024-09" db="EMBL/GenBank/DDBJ databases">
        <authorList>
            <person name="Sun Q."/>
            <person name="Mori K."/>
        </authorList>
    </citation>
    <scope>NUCLEOTIDE SEQUENCE [LARGE SCALE GENOMIC DNA]</scope>
    <source>
        <strain evidence="1 2">JCM 1342</strain>
    </source>
</reference>
<dbReference type="RefSeq" id="WP_344711477.1">
    <property type="nucleotide sequence ID" value="NZ_BAAAWH010000001.1"/>
</dbReference>
<evidence type="ECO:0000313" key="1">
    <source>
        <dbReference type="EMBL" id="MFB9644677.1"/>
    </source>
</evidence>
<keyword evidence="2" id="KW-1185">Reference proteome</keyword>
<dbReference type="EMBL" id="JBHMBE010000001">
    <property type="protein sequence ID" value="MFB9644677.1"/>
    <property type="molecule type" value="Genomic_DNA"/>
</dbReference>
<comment type="caution">
    <text evidence="1">The sequence shown here is derived from an EMBL/GenBank/DDBJ whole genome shotgun (WGS) entry which is preliminary data.</text>
</comment>
<proteinExistence type="predicted"/>
<evidence type="ECO:0008006" key="3">
    <source>
        <dbReference type="Google" id="ProtNLM"/>
    </source>
</evidence>
<evidence type="ECO:0000313" key="2">
    <source>
        <dbReference type="Proteomes" id="UP001589611"/>
    </source>
</evidence>
<organism evidence="1 2">
    <name type="scientific">Microbacterium terregens</name>
    <dbReference type="NCBI Taxonomy" id="69363"/>
    <lineage>
        <taxon>Bacteria</taxon>
        <taxon>Bacillati</taxon>
        <taxon>Actinomycetota</taxon>
        <taxon>Actinomycetes</taxon>
        <taxon>Micrococcales</taxon>
        <taxon>Microbacteriaceae</taxon>
        <taxon>Microbacterium</taxon>
    </lineage>
</organism>
<gene>
    <name evidence="1" type="ORF">ACFFPJ_02560</name>
</gene>
<sequence length="158" mass="16485">MPQASFPSDAFPALPTVAVDHPAEWVARPVDGTLLAVIHDLGPDAFSPNVVLGVTRHAAGHTLELAAAAVAEYVERLPEVAPVDAARVDFGDRAWWVSEFAYASTAAGTVVQVVAVTVVDSGPVSDVVRVTGTASTADYEASLPVIRRIIASTRVGTR</sequence>
<protein>
    <recommendedName>
        <fullName evidence="3">Lipoprotein LpqN</fullName>
    </recommendedName>
</protein>